<dbReference type="RefSeq" id="WP_045443635.1">
    <property type="nucleotide sequence ID" value="NZ_BBIO01000003.1"/>
</dbReference>
<name>A0A081B8U6_9HYPH</name>
<reference evidence="2 3" key="1">
    <citation type="submission" date="2014-07" db="EMBL/GenBank/DDBJ databases">
        <title>Tepidicaulis marinum gen. nov., sp. nov., a novel marine bacterium denitrifying nitrate to nitrous oxide strictly under microaerobic conditions.</title>
        <authorList>
            <person name="Takeuchi M."/>
            <person name="Yamagishi T."/>
            <person name="Kamagata Y."/>
            <person name="Oshima K."/>
            <person name="Hattori M."/>
            <person name="Katayama T."/>
            <person name="Hanada S."/>
            <person name="Tamaki H."/>
            <person name="Marumo K."/>
            <person name="Maeda H."/>
            <person name="Nedachi M."/>
            <person name="Iwasaki W."/>
            <person name="Suwa Y."/>
            <person name="Sakata S."/>
        </authorList>
    </citation>
    <scope>NUCLEOTIDE SEQUENCE [LARGE SCALE GENOMIC DNA]</scope>
    <source>
        <strain evidence="2 3">MA2</strain>
    </source>
</reference>
<accession>A0A081B8U6</accession>
<dbReference type="Proteomes" id="UP000028702">
    <property type="component" value="Unassembled WGS sequence"/>
</dbReference>
<gene>
    <name evidence="2" type="ORF">M2A_0963</name>
</gene>
<sequence>MTDRTRRITVLSAVTKHACSFLLITLPLGLAAFWLVFAEPDPARFGPGFAMGPDTPLERGLGLGLSLIPLAITLFALINLRRLFSFYSAGVYFTPATVRCFTNMAWALVAATPAGILTGAALSVALSYDNPAGQRELAISLSSAQLTMLLTGIVLLVISWVMADAVRLQEENAAFV</sequence>
<keyword evidence="1" id="KW-1133">Transmembrane helix</keyword>
<protein>
    <submittedName>
        <fullName evidence="2">Conserved protein</fullName>
    </submittedName>
</protein>
<dbReference type="eggNOG" id="ENOG50332Y0">
    <property type="taxonomic scope" value="Bacteria"/>
</dbReference>
<dbReference type="STRING" id="1333998.M2A_0963"/>
<dbReference type="EMBL" id="BBIO01000003">
    <property type="protein sequence ID" value="GAK44464.1"/>
    <property type="molecule type" value="Genomic_DNA"/>
</dbReference>
<dbReference type="InterPro" id="IPR021354">
    <property type="entry name" value="DUF2975"/>
</dbReference>
<dbReference type="Pfam" id="PF11188">
    <property type="entry name" value="DUF2975"/>
    <property type="match status" value="1"/>
</dbReference>
<keyword evidence="1" id="KW-0812">Transmembrane</keyword>
<evidence type="ECO:0000313" key="2">
    <source>
        <dbReference type="EMBL" id="GAK44464.1"/>
    </source>
</evidence>
<keyword evidence="1" id="KW-0472">Membrane</keyword>
<proteinExistence type="predicted"/>
<organism evidence="2 3">
    <name type="scientific">Tepidicaulis marinus</name>
    <dbReference type="NCBI Taxonomy" id="1333998"/>
    <lineage>
        <taxon>Bacteria</taxon>
        <taxon>Pseudomonadati</taxon>
        <taxon>Pseudomonadota</taxon>
        <taxon>Alphaproteobacteria</taxon>
        <taxon>Hyphomicrobiales</taxon>
        <taxon>Parvibaculaceae</taxon>
        <taxon>Tepidicaulis</taxon>
    </lineage>
</organism>
<feature type="transmembrane region" description="Helical" evidence="1">
    <location>
        <begin position="62"/>
        <end position="84"/>
    </location>
</feature>
<feature type="transmembrane region" description="Helical" evidence="1">
    <location>
        <begin position="105"/>
        <end position="126"/>
    </location>
</feature>
<feature type="transmembrane region" description="Helical" evidence="1">
    <location>
        <begin position="146"/>
        <end position="163"/>
    </location>
</feature>
<evidence type="ECO:0000313" key="3">
    <source>
        <dbReference type="Proteomes" id="UP000028702"/>
    </source>
</evidence>
<keyword evidence="3" id="KW-1185">Reference proteome</keyword>
<comment type="caution">
    <text evidence="2">The sequence shown here is derived from an EMBL/GenBank/DDBJ whole genome shotgun (WGS) entry which is preliminary data.</text>
</comment>
<dbReference type="AlphaFoldDB" id="A0A081B8U6"/>
<evidence type="ECO:0000256" key="1">
    <source>
        <dbReference type="SAM" id="Phobius"/>
    </source>
</evidence>